<accession>Q9U4K2</accession>
<gene>
    <name evidence="1" type="primary">RDRP</name>
</gene>
<feature type="non-terminal residue" evidence="1">
    <location>
        <position position="1"/>
    </location>
</feature>
<keyword evidence="1" id="KW-0808">Transferase</keyword>
<reference evidence="1" key="1">
    <citation type="journal article" date="2000" name="J. Parasitol.">
        <title>Presence of double-stranded RNAs in human and calf isolates of Cryptosporidium parvum.</title>
        <authorList>
            <person name="Khramtsov N.V."/>
            <person name="Chung P.A."/>
            <person name="Dykstra C.C."/>
            <person name="Griffiths J.K."/>
            <person name="Morgan U.M."/>
            <person name="Arrowood M.J."/>
            <person name="Upton S.J."/>
        </authorList>
    </citation>
    <scope>NUCLEOTIDE SEQUENCE</scope>
</reference>
<dbReference type="AlphaFoldDB" id="Q9U4K2"/>
<dbReference type="EMBL" id="AF169930">
    <property type="protein sequence ID" value="AAF22621.1"/>
    <property type="molecule type" value="Genomic_RNA"/>
</dbReference>
<sequence>RFSFRVDDYKSRLTTYSTVTSIDSSTCAVLSTEMKFVNIYEIQRFDGQPTRHGIAPKKIFRSKYISTGLVPKLKYWRDIPSRAEMSKRIGKYFEDEFKFYP</sequence>
<keyword evidence="1" id="KW-0548">Nucleotidyltransferase</keyword>
<name>Q9U4K2_CRYPV</name>
<organism evidence="1">
    <name type="scientific">Cryptosporidium parvum</name>
    <dbReference type="NCBI Taxonomy" id="5807"/>
    <lineage>
        <taxon>Eukaryota</taxon>
        <taxon>Sar</taxon>
        <taxon>Alveolata</taxon>
        <taxon>Apicomplexa</taxon>
        <taxon>Conoidasida</taxon>
        <taxon>Coccidia</taxon>
        <taxon>Eucoccidiorida</taxon>
        <taxon>Eimeriorina</taxon>
        <taxon>Cryptosporidiidae</taxon>
        <taxon>Cryptosporidium</taxon>
    </lineage>
</organism>
<evidence type="ECO:0000313" key="1">
    <source>
        <dbReference type="EMBL" id="AAF22621.1"/>
    </source>
</evidence>
<dbReference type="GO" id="GO:0003968">
    <property type="term" value="F:RNA-directed RNA polymerase activity"/>
    <property type="evidence" value="ECO:0007669"/>
    <property type="project" value="UniProtKB-KW"/>
</dbReference>
<proteinExistence type="predicted"/>
<feature type="non-terminal residue" evidence="1">
    <location>
        <position position="101"/>
    </location>
</feature>
<keyword evidence="1" id="KW-0696">RNA-directed RNA polymerase</keyword>
<protein>
    <submittedName>
        <fullName evidence="1">RNA-dependent RNA polymerase</fullName>
    </submittedName>
</protein>